<gene>
    <name evidence="2" type="ORF">METBISCDRAFT_27717</name>
</gene>
<dbReference type="EMBL" id="ML004467">
    <property type="protein sequence ID" value="RKP30076.1"/>
    <property type="molecule type" value="Genomic_DNA"/>
</dbReference>
<evidence type="ECO:0000313" key="3">
    <source>
        <dbReference type="Proteomes" id="UP000268321"/>
    </source>
</evidence>
<feature type="chain" id="PRO_5020931949" evidence="1">
    <location>
        <begin position="23"/>
        <end position="169"/>
    </location>
</feature>
<protein>
    <submittedName>
        <fullName evidence="2">Uncharacterized protein</fullName>
    </submittedName>
</protein>
<name>A0A4P9ZB77_9ASCO</name>
<organism evidence="2 3">
    <name type="scientific">Metschnikowia bicuspidata</name>
    <dbReference type="NCBI Taxonomy" id="27322"/>
    <lineage>
        <taxon>Eukaryota</taxon>
        <taxon>Fungi</taxon>
        <taxon>Dikarya</taxon>
        <taxon>Ascomycota</taxon>
        <taxon>Saccharomycotina</taxon>
        <taxon>Pichiomycetes</taxon>
        <taxon>Metschnikowiaceae</taxon>
        <taxon>Metschnikowia</taxon>
    </lineage>
</organism>
<dbReference type="Proteomes" id="UP000268321">
    <property type="component" value="Unassembled WGS sequence"/>
</dbReference>
<proteinExistence type="predicted"/>
<reference evidence="3" key="1">
    <citation type="journal article" date="2018" name="Nat. Microbiol.">
        <title>Leveraging single-cell genomics to expand the fungal tree of life.</title>
        <authorList>
            <person name="Ahrendt S.R."/>
            <person name="Quandt C.A."/>
            <person name="Ciobanu D."/>
            <person name="Clum A."/>
            <person name="Salamov A."/>
            <person name="Andreopoulos B."/>
            <person name="Cheng J.F."/>
            <person name="Woyke T."/>
            <person name="Pelin A."/>
            <person name="Henrissat B."/>
            <person name="Reynolds N.K."/>
            <person name="Benny G.L."/>
            <person name="Smith M.E."/>
            <person name="James T.Y."/>
            <person name="Grigoriev I.V."/>
        </authorList>
    </citation>
    <scope>NUCLEOTIDE SEQUENCE [LARGE SCALE GENOMIC DNA]</scope>
    <source>
        <strain evidence="3">Baker2002</strain>
    </source>
</reference>
<keyword evidence="3" id="KW-1185">Reference proteome</keyword>
<accession>A0A4P9ZB77</accession>
<evidence type="ECO:0000256" key="1">
    <source>
        <dbReference type="SAM" id="SignalP"/>
    </source>
</evidence>
<dbReference type="AlphaFoldDB" id="A0A4P9ZB77"/>
<feature type="signal peptide" evidence="1">
    <location>
        <begin position="1"/>
        <end position="22"/>
    </location>
</feature>
<keyword evidence="1" id="KW-0732">Signal</keyword>
<sequence length="169" mass="18479">MKFMKLAIFSFATFAVATPTVASSESLKPILVLTMNNLPTRSSDIRHVPEKRLPTGDVIFDMLKGTYWEPLPENISGSTLHNVLQDLGVDLVQFISAVASINATGSLNLQALNGKSDLNATAIEEKLEQMKSLTDKEKRDFIDTFLNELSKGAAAALIQGIIWVIMSLL</sequence>
<evidence type="ECO:0000313" key="2">
    <source>
        <dbReference type="EMBL" id="RKP30076.1"/>
    </source>
</evidence>